<evidence type="ECO:0000313" key="2">
    <source>
        <dbReference type="Proteomes" id="UP000657918"/>
    </source>
</evidence>
<evidence type="ECO:0000313" key="1">
    <source>
        <dbReference type="EMBL" id="KAF9673744.1"/>
    </source>
</evidence>
<name>A0A835MRE4_9ROSI</name>
<comment type="caution">
    <text evidence="1">The sequence shown here is derived from an EMBL/GenBank/DDBJ whole genome shotgun (WGS) entry which is preliminary data.</text>
</comment>
<organism evidence="1 2">
    <name type="scientific">Salix dunnii</name>
    <dbReference type="NCBI Taxonomy" id="1413687"/>
    <lineage>
        <taxon>Eukaryota</taxon>
        <taxon>Viridiplantae</taxon>
        <taxon>Streptophyta</taxon>
        <taxon>Embryophyta</taxon>
        <taxon>Tracheophyta</taxon>
        <taxon>Spermatophyta</taxon>
        <taxon>Magnoliopsida</taxon>
        <taxon>eudicotyledons</taxon>
        <taxon>Gunneridae</taxon>
        <taxon>Pentapetalae</taxon>
        <taxon>rosids</taxon>
        <taxon>fabids</taxon>
        <taxon>Malpighiales</taxon>
        <taxon>Salicaceae</taxon>
        <taxon>Saliceae</taxon>
        <taxon>Salix</taxon>
    </lineage>
</organism>
<protein>
    <submittedName>
        <fullName evidence="1">Uncharacterized protein</fullName>
    </submittedName>
</protein>
<dbReference type="OrthoDB" id="1718323at2759"/>
<proteinExistence type="predicted"/>
<sequence>MYDLLVQRLRKRGKLKYACCFFQEVVLKGLAPYDKTYKIWLGELEREYGCFDFYFKMNPELVEMALTSLRPKKVHQYRVHYLSAIVSLKT</sequence>
<gene>
    <name evidence="1" type="ORF">SADUNF_Sadunf10G0055900</name>
</gene>
<dbReference type="EMBL" id="JADGMS010000010">
    <property type="protein sequence ID" value="KAF9673744.1"/>
    <property type="molecule type" value="Genomic_DNA"/>
</dbReference>
<reference evidence="1 2" key="1">
    <citation type="submission" date="2020-10" db="EMBL/GenBank/DDBJ databases">
        <title>Plant Genome Project.</title>
        <authorList>
            <person name="Zhang R.-G."/>
        </authorList>
    </citation>
    <scope>NUCLEOTIDE SEQUENCE [LARGE SCALE GENOMIC DNA]</scope>
    <source>
        <strain evidence="1">FAFU-HL-1</strain>
        <tissue evidence="1">Leaf</tissue>
    </source>
</reference>
<accession>A0A835MRE4</accession>
<dbReference type="Proteomes" id="UP000657918">
    <property type="component" value="Unassembled WGS sequence"/>
</dbReference>
<keyword evidence="2" id="KW-1185">Reference proteome</keyword>
<dbReference type="AlphaFoldDB" id="A0A835MRE4"/>